<feature type="transmembrane region" description="Helical" evidence="6">
    <location>
        <begin position="152"/>
        <end position="173"/>
    </location>
</feature>
<dbReference type="PANTHER" id="PTHR23519:SF1">
    <property type="entry name" value="AUTOPHAGY-RELATED PROTEIN 22"/>
    <property type="match status" value="1"/>
</dbReference>
<keyword evidence="2" id="KW-0813">Transport</keyword>
<keyword evidence="5 6" id="KW-0472">Membrane</keyword>
<evidence type="ECO:0000256" key="1">
    <source>
        <dbReference type="ARBA" id="ARBA00004651"/>
    </source>
</evidence>
<keyword evidence="9" id="KW-1185">Reference proteome</keyword>
<organism evidence="8 9">
    <name type="scientific">Granulicatella balaenopterae</name>
    <dbReference type="NCBI Taxonomy" id="137733"/>
    <lineage>
        <taxon>Bacteria</taxon>
        <taxon>Bacillati</taxon>
        <taxon>Bacillota</taxon>
        <taxon>Bacilli</taxon>
        <taxon>Lactobacillales</taxon>
        <taxon>Carnobacteriaceae</taxon>
        <taxon>Granulicatella</taxon>
    </lineage>
</organism>
<feature type="transmembrane region" description="Helical" evidence="6">
    <location>
        <begin position="179"/>
        <end position="200"/>
    </location>
</feature>
<evidence type="ECO:0000256" key="3">
    <source>
        <dbReference type="ARBA" id="ARBA00022692"/>
    </source>
</evidence>
<evidence type="ECO:0000256" key="6">
    <source>
        <dbReference type="SAM" id="Phobius"/>
    </source>
</evidence>
<feature type="transmembrane region" description="Helical" evidence="6">
    <location>
        <begin position="111"/>
        <end position="131"/>
    </location>
</feature>
<feature type="transmembrane region" description="Helical" evidence="6">
    <location>
        <begin position="359"/>
        <end position="380"/>
    </location>
</feature>
<feature type="transmembrane region" description="Helical" evidence="6">
    <location>
        <begin position="392"/>
        <end position="409"/>
    </location>
</feature>
<evidence type="ECO:0000313" key="8">
    <source>
        <dbReference type="EMBL" id="SER12404.1"/>
    </source>
</evidence>
<dbReference type="AlphaFoldDB" id="A0A1H9LLU9"/>
<proteinExistence type="predicted"/>
<feature type="transmembrane region" description="Helical" evidence="6">
    <location>
        <begin position="20"/>
        <end position="38"/>
    </location>
</feature>
<dbReference type="Gene3D" id="1.20.1250.20">
    <property type="entry name" value="MFS general substrate transporter like domains"/>
    <property type="match status" value="1"/>
</dbReference>
<dbReference type="InterPro" id="IPR036259">
    <property type="entry name" value="MFS_trans_sf"/>
</dbReference>
<feature type="transmembrane region" description="Helical" evidence="6">
    <location>
        <begin position="58"/>
        <end position="80"/>
    </location>
</feature>
<evidence type="ECO:0000313" key="9">
    <source>
        <dbReference type="Proteomes" id="UP000198556"/>
    </source>
</evidence>
<feature type="domain" description="Major facilitator superfamily (MFS) profile" evidence="7">
    <location>
        <begin position="235"/>
        <end position="418"/>
    </location>
</feature>
<dbReference type="OrthoDB" id="9768783at2"/>
<sequence>MKFLKLDYTKEEWAWMLQDWANSVYSLMIVTAIFPLFFKDVATNAGISSVNSTAYLGYANSISTLIVSILAPVLGALADYKGMRNPMFTIGTLMGVLSVWGMIFLNEDQWLILLVFYTISGIGYSASNIFYDSSIMDVTTFKRMDKVSSLGYGLGYIGSTIPFIIFMAIMFYSGLDSTLIVKIGFFMTGLWWFIFTIPYWKHVKQTTYREHEGVLIVESFKRLFTTLQKIGQHKQVFLFLIAYFFYIDGVGTIFKMATAIGSDIGISDSMLIGILLMVQFVAFPFSIIYGRISKRIGNKKTLFLGIFTYILICVMALTVQTMDKFIILTILVGTAQGGIQALSRSMFGQIIPEEQSNEFFGFYNVFGKFSSILGTTLVGLTAQYTGNSLDGVFSLIFLFLIGAFLLYFVKVEPKGQEI</sequence>
<dbReference type="GO" id="GO:0005886">
    <property type="term" value="C:plasma membrane"/>
    <property type="evidence" value="ECO:0007669"/>
    <property type="project" value="UniProtKB-SubCell"/>
</dbReference>
<dbReference type="STRING" id="137733.SAMN05421767_12019"/>
<evidence type="ECO:0000259" key="7">
    <source>
        <dbReference type="PROSITE" id="PS50850"/>
    </source>
</evidence>
<dbReference type="InterPro" id="IPR024671">
    <property type="entry name" value="Atg22-like"/>
</dbReference>
<keyword evidence="4 6" id="KW-1133">Transmembrane helix</keyword>
<feature type="transmembrane region" description="Helical" evidence="6">
    <location>
        <begin position="301"/>
        <end position="319"/>
    </location>
</feature>
<dbReference type="InterPro" id="IPR050495">
    <property type="entry name" value="ATG22/LtaA_families"/>
</dbReference>
<dbReference type="Pfam" id="PF11700">
    <property type="entry name" value="ATG22"/>
    <property type="match status" value="2"/>
</dbReference>
<reference evidence="8 9" key="1">
    <citation type="submission" date="2016-10" db="EMBL/GenBank/DDBJ databases">
        <authorList>
            <person name="de Groot N.N."/>
        </authorList>
    </citation>
    <scope>NUCLEOTIDE SEQUENCE [LARGE SCALE GENOMIC DNA]</scope>
    <source>
        <strain evidence="8 9">DSM 15827</strain>
    </source>
</reference>
<evidence type="ECO:0000256" key="4">
    <source>
        <dbReference type="ARBA" id="ARBA00022989"/>
    </source>
</evidence>
<dbReference type="EMBL" id="FOGF01000020">
    <property type="protein sequence ID" value="SER12404.1"/>
    <property type="molecule type" value="Genomic_DNA"/>
</dbReference>
<feature type="transmembrane region" description="Helical" evidence="6">
    <location>
        <begin position="87"/>
        <end position="105"/>
    </location>
</feature>
<dbReference type="PROSITE" id="PS50850">
    <property type="entry name" value="MFS"/>
    <property type="match status" value="1"/>
</dbReference>
<keyword evidence="3 6" id="KW-0812">Transmembrane</keyword>
<name>A0A1H9LLU9_9LACT</name>
<dbReference type="Proteomes" id="UP000198556">
    <property type="component" value="Unassembled WGS sequence"/>
</dbReference>
<dbReference type="InterPro" id="IPR020846">
    <property type="entry name" value="MFS_dom"/>
</dbReference>
<comment type="subcellular location">
    <subcellularLocation>
        <location evidence="1">Cell membrane</location>
        <topology evidence="1">Multi-pass membrane protein</topology>
    </subcellularLocation>
</comment>
<feature type="transmembrane region" description="Helical" evidence="6">
    <location>
        <begin position="236"/>
        <end position="257"/>
    </location>
</feature>
<dbReference type="RefSeq" id="WP_089746730.1">
    <property type="nucleotide sequence ID" value="NZ_FOGF01000020.1"/>
</dbReference>
<dbReference type="SUPFAM" id="SSF103473">
    <property type="entry name" value="MFS general substrate transporter"/>
    <property type="match status" value="1"/>
</dbReference>
<dbReference type="PANTHER" id="PTHR23519">
    <property type="entry name" value="AUTOPHAGY-RELATED PROTEIN 22"/>
    <property type="match status" value="1"/>
</dbReference>
<feature type="transmembrane region" description="Helical" evidence="6">
    <location>
        <begin position="269"/>
        <end position="289"/>
    </location>
</feature>
<accession>A0A1H9LLU9</accession>
<dbReference type="GO" id="GO:0022857">
    <property type="term" value="F:transmembrane transporter activity"/>
    <property type="evidence" value="ECO:0007669"/>
    <property type="project" value="InterPro"/>
</dbReference>
<dbReference type="CDD" id="cd17482">
    <property type="entry name" value="MFS_YxiO_like"/>
    <property type="match status" value="1"/>
</dbReference>
<gene>
    <name evidence="8" type="ORF">SAMN05421767_12019</name>
</gene>
<protein>
    <submittedName>
        <fullName evidence="8">MFS transporter, UMF1 family</fullName>
    </submittedName>
</protein>
<evidence type="ECO:0000256" key="2">
    <source>
        <dbReference type="ARBA" id="ARBA00022448"/>
    </source>
</evidence>
<feature type="transmembrane region" description="Helical" evidence="6">
    <location>
        <begin position="325"/>
        <end position="347"/>
    </location>
</feature>
<evidence type="ECO:0000256" key="5">
    <source>
        <dbReference type="ARBA" id="ARBA00023136"/>
    </source>
</evidence>